<sequence>METATMDDDSPEQPCNSTPAAPPLLSPKDTASSPPSPPTIIDGAPPTLPTTVDGAHPTSPNRMEGGTGLEETMKELSKDYTLSLGMEFESEEDAYEFYNDHARITDQDPAMAKAISIVMPDVTHGLCTFHLNQNALKHLGHLFKDDSDFGKELNTCIFGYGDEQELEEGLDRMSVMEIPESYILRRWRLDAKACASKDSKVSVEEDDPNWQKQRGDER</sequence>
<dbReference type="GO" id="GO:0006355">
    <property type="term" value="P:regulation of DNA-templated transcription"/>
    <property type="evidence" value="ECO:0007669"/>
    <property type="project" value="UniProtKB-UniRule"/>
</dbReference>
<proteinExistence type="inferred from homology"/>
<evidence type="ECO:0000313" key="4">
    <source>
        <dbReference type="EMBL" id="KAG5544816.1"/>
    </source>
</evidence>
<evidence type="ECO:0000313" key="5">
    <source>
        <dbReference type="Proteomes" id="UP000823749"/>
    </source>
</evidence>
<dbReference type="GO" id="GO:0008270">
    <property type="term" value="F:zinc ion binding"/>
    <property type="evidence" value="ECO:0007669"/>
    <property type="project" value="UniProtKB-UniRule"/>
</dbReference>
<dbReference type="Proteomes" id="UP000823749">
    <property type="component" value="Chromosome 6"/>
</dbReference>
<feature type="domain" description="MULE transposase" evidence="3">
    <location>
        <begin position="100"/>
        <end position="134"/>
    </location>
</feature>
<keyword evidence="1" id="KW-0539">Nucleus</keyword>
<keyword evidence="1" id="KW-0479">Metal-binding</keyword>
<reference evidence="4 5" key="1">
    <citation type="submission" date="2020-08" db="EMBL/GenBank/DDBJ databases">
        <title>Plant Genome Project.</title>
        <authorList>
            <person name="Zhang R.-G."/>
        </authorList>
    </citation>
    <scope>NUCLEOTIDE SEQUENCE [LARGE SCALE GENOMIC DNA]</scope>
    <source>
        <strain evidence="4">WSP0</strain>
        <tissue evidence="4">Leaf</tissue>
    </source>
</reference>
<name>A0AAV6JXA9_9ERIC</name>
<evidence type="ECO:0000256" key="2">
    <source>
        <dbReference type="SAM" id="MobiDB-lite"/>
    </source>
</evidence>
<dbReference type="InterPro" id="IPR018289">
    <property type="entry name" value="MULE_transposase_dom"/>
</dbReference>
<evidence type="ECO:0000256" key="1">
    <source>
        <dbReference type="RuleBase" id="RU367018"/>
    </source>
</evidence>
<accession>A0AAV6JXA9</accession>
<comment type="function">
    <text evidence="1">Putative transcription activator involved in regulating light control of development.</text>
</comment>
<comment type="similarity">
    <text evidence="1">Belongs to the FHY3/FAR1 family.</text>
</comment>
<feature type="compositionally biased region" description="Acidic residues" evidence="2">
    <location>
        <begin position="1"/>
        <end position="11"/>
    </location>
</feature>
<dbReference type="EMBL" id="JACTNZ010000006">
    <property type="protein sequence ID" value="KAG5544816.1"/>
    <property type="molecule type" value="Genomic_DNA"/>
</dbReference>
<feature type="region of interest" description="Disordered" evidence="2">
    <location>
        <begin position="196"/>
        <end position="218"/>
    </location>
</feature>
<dbReference type="GO" id="GO:0005634">
    <property type="term" value="C:nucleus"/>
    <property type="evidence" value="ECO:0007669"/>
    <property type="project" value="UniProtKB-SubCell"/>
</dbReference>
<dbReference type="AlphaFoldDB" id="A0AAV6JXA9"/>
<dbReference type="InterPro" id="IPR031052">
    <property type="entry name" value="FHY3/FAR1"/>
</dbReference>
<dbReference type="PANTHER" id="PTHR31669:SF251">
    <property type="entry name" value="PROTEIN FAR1-RELATED SEQUENCE"/>
    <property type="match status" value="1"/>
</dbReference>
<keyword evidence="1" id="KW-0863">Zinc-finger</keyword>
<comment type="caution">
    <text evidence="4">The sequence shown here is derived from an EMBL/GenBank/DDBJ whole genome shotgun (WGS) entry which is preliminary data.</text>
</comment>
<organism evidence="4 5">
    <name type="scientific">Rhododendron griersonianum</name>
    <dbReference type="NCBI Taxonomy" id="479676"/>
    <lineage>
        <taxon>Eukaryota</taxon>
        <taxon>Viridiplantae</taxon>
        <taxon>Streptophyta</taxon>
        <taxon>Embryophyta</taxon>
        <taxon>Tracheophyta</taxon>
        <taxon>Spermatophyta</taxon>
        <taxon>Magnoliopsida</taxon>
        <taxon>eudicotyledons</taxon>
        <taxon>Gunneridae</taxon>
        <taxon>Pentapetalae</taxon>
        <taxon>asterids</taxon>
        <taxon>Ericales</taxon>
        <taxon>Ericaceae</taxon>
        <taxon>Ericoideae</taxon>
        <taxon>Rhodoreae</taxon>
        <taxon>Rhododendron</taxon>
    </lineage>
</organism>
<protein>
    <recommendedName>
        <fullName evidence="1">Protein FAR1-RELATED SEQUENCE</fullName>
    </recommendedName>
</protein>
<gene>
    <name evidence="4" type="ORF">RHGRI_017311</name>
</gene>
<keyword evidence="5" id="KW-1185">Reference proteome</keyword>
<comment type="subcellular location">
    <subcellularLocation>
        <location evidence="1">Nucleus</location>
    </subcellularLocation>
</comment>
<dbReference type="PANTHER" id="PTHR31669">
    <property type="entry name" value="PROTEIN FAR1-RELATED SEQUENCE 10-RELATED"/>
    <property type="match status" value="1"/>
</dbReference>
<keyword evidence="1" id="KW-0862">Zinc</keyword>
<evidence type="ECO:0000259" key="3">
    <source>
        <dbReference type="Pfam" id="PF10551"/>
    </source>
</evidence>
<dbReference type="Pfam" id="PF10551">
    <property type="entry name" value="MULE"/>
    <property type="match status" value="1"/>
</dbReference>
<feature type="region of interest" description="Disordered" evidence="2">
    <location>
        <begin position="1"/>
        <end position="67"/>
    </location>
</feature>